<gene>
    <name evidence="3" type="ORF">ERS852470_03077</name>
</gene>
<feature type="domain" description="SPFH" evidence="2">
    <location>
        <begin position="27"/>
        <end position="231"/>
    </location>
</feature>
<dbReference type="RefSeq" id="WP_042396809.1">
    <property type="nucleotide sequence ID" value="NZ_CYYT01000049.1"/>
</dbReference>
<dbReference type="CDD" id="cd03408">
    <property type="entry name" value="SPFH_like_u1"/>
    <property type="match status" value="1"/>
</dbReference>
<dbReference type="Pfam" id="PF12773">
    <property type="entry name" value="DZR"/>
    <property type="match status" value="1"/>
</dbReference>
<reference evidence="3 4" key="1">
    <citation type="submission" date="2015-09" db="EMBL/GenBank/DDBJ databases">
        <authorList>
            <consortium name="Pathogen Informatics"/>
        </authorList>
    </citation>
    <scope>NUCLEOTIDE SEQUENCE [LARGE SCALE GENOMIC DNA]</scope>
    <source>
        <strain evidence="3 4">2789STDY5834855</strain>
    </source>
</reference>
<dbReference type="InterPro" id="IPR025874">
    <property type="entry name" value="DZR"/>
</dbReference>
<proteinExistence type="predicted"/>
<dbReference type="EMBL" id="CYZV01000040">
    <property type="protein sequence ID" value="CUO69060.1"/>
    <property type="molecule type" value="Genomic_DNA"/>
</dbReference>
<evidence type="ECO:0000313" key="4">
    <source>
        <dbReference type="Proteomes" id="UP000095558"/>
    </source>
</evidence>
<dbReference type="SUPFAM" id="SSF117892">
    <property type="entry name" value="Band 7/SPFH domain"/>
    <property type="match status" value="1"/>
</dbReference>
<evidence type="ECO:0000313" key="3">
    <source>
        <dbReference type="EMBL" id="CUO69060.1"/>
    </source>
</evidence>
<dbReference type="Pfam" id="PF13421">
    <property type="entry name" value="Band_7_1"/>
    <property type="match status" value="1"/>
</dbReference>
<accession>A0A174H7L9</accession>
<dbReference type="AlphaFoldDB" id="A0A174H7L9"/>
<evidence type="ECO:0000259" key="2">
    <source>
        <dbReference type="Pfam" id="PF13421"/>
    </source>
</evidence>
<dbReference type="PANTHER" id="PTHR37826:SF2">
    <property type="entry name" value="ZINC-RIBBON DOMAIN-CONTAINING PROTEIN"/>
    <property type="match status" value="1"/>
</dbReference>
<organism evidence="3 4">
    <name type="scientific">Clostridium disporicum</name>
    <dbReference type="NCBI Taxonomy" id="84024"/>
    <lineage>
        <taxon>Bacteria</taxon>
        <taxon>Bacillati</taxon>
        <taxon>Bacillota</taxon>
        <taxon>Clostridia</taxon>
        <taxon>Eubacteriales</taxon>
        <taxon>Clostridiaceae</taxon>
        <taxon>Clostridium</taxon>
    </lineage>
</organism>
<evidence type="ECO:0000259" key="1">
    <source>
        <dbReference type="Pfam" id="PF12773"/>
    </source>
</evidence>
<feature type="domain" description="DZANK-type" evidence="1">
    <location>
        <begin position="301"/>
        <end position="353"/>
    </location>
</feature>
<name>A0A174H7L9_9CLOT</name>
<dbReference type="GeneID" id="83011470"/>
<dbReference type="InterPro" id="IPR036013">
    <property type="entry name" value="Band_7/SPFH_dom_sf"/>
</dbReference>
<dbReference type="OrthoDB" id="9788304at2"/>
<dbReference type="PANTHER" id="PTHR37826">
    <property type="entry name" value="FLOTILLIN BAND_7_5 DOMAIN PROTEIN"/>
    <property type="match status" value="1"/>
</dbReference>
<sequence length="357" mass="39534">MGLFSNQLLDVIEWNETRNDVLFWKWKNSEIKKNSRLIIRPGQDAIFMHNGKVEGVFTEEGNYEIETEIIPLLSTLKGFKFGFKSGLKAEVLFINTKEFQVKWGTKSPVNIPAPGMPGGMPIRAFGSFNVKIDDHMTLIDKIAGIKSQFTVDDVKMRALAVVDQLLMKWIVREGKDMFNLQANSFDIANGIKTDLDMEMIKIGLTITSFNIENFSYPESVQKMIDKNAAYGMVGNIGHYQNVSMVEAMEKNPNNSMANMAQAGMGMQMGMNMMNEMKKNMENSSSSNSSHNAGGNNSSTTCKSCGEPLSANAKFCPNCGTKNVQEEVTKTKKKFCSECGAQVAEGAKFCGECGCKVN</sequence>
<dbReference type="Proteomes" id="UP000095558">
    <property type="component" value="Unassembled WGS sequence"/>
</dbReference>
<protein>
    <submittedName>
        <fullName evidence="3">Band 7 family protein</fullName>
    </submittedName>
</protein>
<dbReference type="InterPro" id="IPR033880">
    <property type="entry name" value="SPFH_YdjI"/>
</dbReference>